<dbReference type="Pfam" id="PF01925">
    <property type="entry name" value="TauE"/>
    <property type="match status" value="1"/>
</dbReference>
<feature type="transmembrane region" description="Helical" evidence="6">
    <location>
        <begin position="157"/>
        <end position="175"/>
    </location>
</feature>
<dbReference type="PANTHER" id="PTHR43701">
    <property type="entry name" value="MEMBRANE TRANSPORTER PROTEIN MJ0441-RELATED"/>
    <property type="match status" value="1"/>
</dbReference>
<feature type="transmembrane region" description="Helical" evidence="6">
    <location>
        <begin position="106"/>
        <end position="123"/>
    </location>
</feature>
<keyword evidence="4 6" id="KW-1133">Transmembrane helix</keyword>
<comment type="subcellular location">
    <subcellularLocation>
        <location evidence="6">Cell membrane</location>
        <topology evidence="6">Multi-pass membrane protein</topology>
    </subcellularLocation>
    <subcellularLocation>
        <location evidence="1">Membrane</location>
        <topology evidence="1">Multi-pass membrane protein</topology>
    </subcellularLocation>
</comment>
<comment type="similarity">
    <text evidence="2 6">Belongs to the 4-toluene sulfonate uptake permease (TSUP) (TC 2.A.102) family.</text>
</comment>
<dbReference type="InterPro" id="IPR002781">
    <property type="entry name" value="TM_pro_TauE-like"/>
</dbReference>
<keyword evidence="8" id="KW-1185">Reference proteome</keyword>
<name>A0A3A1R6Q4_9BACI</name>
<evidence type="ECO:0000256" key="2">
    <source>
        <dbReference type="ARBA" id="ARBA00009142"/>
    </source>
</evidence>
<keyword evidence="5 6" id="KW-0472">Membrane</keyword>
<feature type="transmembrane region" description="Helical" evidence="6">
    <location>
        <begin position="217"/>
        <end position="237"/>
    </location>
</feature>
<protein>
    <recommendedName>
        <fullName evidence="6">Probable membrane transporter protein</fullName>
    </recommendedName>
</protein>
<feature type="transmembrane region" description="Helical" evidence="6">
    <location>
        <begin position="49"/>
        <end position="69"/>
    </location>
</feature>
<sequence>MEWIILVLIGLFAGSLGSLVGLGGGVIIVPALVYFGGYTAFLEDLGPQVAVGTSLVIMIFTGLSSTLSYIKHKTVDYKSGLLFFLGAGPGSVIGAIVNRSFNMESFNLYFGFFMILVSFILMVRNKIKPIEAFKQSSYQQRFTDAEGREYTYGFPPVLGAGIAFAVGFTSGLFGIGGGSLMVPAMILIFLFPPHVAVATSMFMVFLSAMVSSATHIYLGNVNWLYALALIPGAWIGAKGGAYLNSKLQSAALVNILRIILVLIGIRLVYQGFTG</sequence>
<feature type="transmembrane region" description="Helical" evidence="6">
    <location>
        <begin position="249"/>
        <end position="269"/>
    </location>
</feature>
<dbReference type="Proteomes" id="UP000265801">
    <property type="component" value="Unassembled WGS sequence"/>
</dbReference>
<dbReference type="GO" id="GO:0005886">
    <property type="term" value="C:plasma membrane"/>
    <property type="evidence" value="ECO:0007669"/>
    <property type="project" value="UniProtKB-SubCell"/>
</dbReference>
<dbReference type="AlphaFoldDB" id="A0A3A1R6Q4"/>
<comment type="caution">
    <text evidence="7">The sequence shown here is derived from an EMBL/GenBank/DDBJ whole genome shotgun (WGS) entry which is preliminary data.</text>
</comment>
<evidence type="ECO:0000256" key="3">
    <source>
        <dbReference type="ARBA" id="ARBA00022692"/>
    </source>
</evidence>
<reference evidence="7 8" key="1">
    <citation type="submission" date="2018-09" db="EMBL/GenBank/DDBJ databases">
        <title>Bacillus saliacetes sp. nov., isolated from Thai shrimp paste (Ka-pi).</title>
        <authorList>
            <person name="Daroonpunt R."/>
            <person name="Tanasupawat S."/>
            <person name="Yiamsombut S."/>
        </authorList>
    </citation>
    <scope>NUCLEOTIDE SEQUENCE [LARGE SCALE GENOMIC DNA]</scope>
    <source>
        <strain evidence="7 8">SKP7-4</strain>
    </source>
</reference>
<evidence type="ECO:0000256" key="6">
    <source>
        <dbReference type="RuleBase" id="RU363041"/>
    </source>
</evidence>
<feature type="transmembrane region" description="Helical" evidence="6">
    <location>
        <begin position="181"/>
        <end position="205"/>
    </location>
</feature>
<dbReference type="EMBL" id="QXIR01000001">
    <property type="protein sequence ID" value="RIW38881.1"/>
    <property type="molecule type" value="Genomic_DNA"/>
</dbReference>
<evidence type="ECO:0000313" key="7">
    <source>
        <dbReference type="EMBL" id="RIW38881.1"/>
    </source>
</evidence>
<proteinExistence type="inferred from homology"/>
<dbReference type="PANTHER" id="PTHR43701:SF2">
    <property type="entry name" value="MEMBRANE TRANSPORTER PROTEIN YJNA-RELATED"/>
    <property type="match status" value="1"/>
</dbReference>
<organism evidence="7 8">
    <name type="scientific">Bacillus salacetis</name>
    <dbReference type="NCBI Taxonomy" id="2315464"/>
    <lineage>
        <taxon>Bacteria</taxon>
        <taxon>Bacillati</taxon>
        <taxon>Bacillota</taxon>
        <taxon>Bacilli</taxon>
        <taxon>Bacillales</taxon>
        <taxon>Bacillaceae</taxon>
        <taxon>Bacillus</taxon>
    </lineage>
</organism>
<evidence type="ECO:0000256" key="5">
    <source>
        <dbReference type="ARBA" id="ARBA00023136"/>
    </source>
</evidence>
<feature type="transmembrane region" description="Helical" evidence="6">
    <location>
        <begin position="81"/>
        <end position="100"/>
    </location>
</feature>
<dbReference type="OrthoDB" id="9780109at2"/>
<keyword evidence="6" id="KW-1003">Cell membrane</keyword>
<gene>
    <name evidence="7" type="ORF">D3H55_00550</name>
</gene>
<feature type="transmembrane region" description="Helical" evidence="6">
    <location>
        <begin position="7"/>
        <end position="37"/>
    </location>
</feature>
<accession>A0A3A1R6Q4</accession>
<dbReference type="RefSeq" id="WP_119544860.1">
    <property type="nucleotide sequence ID" value="NZ_QXIR01000001.1"/>
</dbReference>
<evidence type="ECO:0000256" key="1">
    <source>
        <dbReference type="ARBA" id="ARBA00004141"/>
    </source>
</evidence>
<evidence type="ECO:0000313" key="8">
    <source>
        <dbReference type="Proteomes" id="UP000265801"/>
    </source>
</evidence>
<keyword evidence="3 6" id="KW-0812">Transmembrane</keyword>
<evidence type="ECO:0000256" key="4">
    <source>
        <dbReference type="ARBA" id="ARBA00022989"/>
    </source>
</evidence>
<dbReference type="InterPro" id="IPR051598">
    <property type="entry name" value="TSUP/Inactive_protease-like"/>
</dbReference>